<gene>
    <name evidence="1" type="ORF">GYMLUDRAFT_434539</name>
</gene>
<dbReference type="EMBL" id="KN834762">
    <property type="protein sequence ID" value="KIK64159.1"/>
    <property type="molecule type" value="Genomic_DNA"/>
</dbReference>
<proteinExistence type="predicted"/>
<evidence type="ECO:0000313" key="2">
    <source>
        <dbReference type="Proteomes" id="UP000053593"/>
    </source>
</evidence>
<dbReference type="Proteomes" id="UP000053593">
    <property type="component" value="Unassembled WGS sequence"/>
</dbReference>
<reference evidence="1 2" key="1">
    <citation type="submission" date="2014-04" db="EMBL/GenBank/DDBJ databases">
        <title>Evolutionary Origins and Diversification of the Mycorrhizal Mutualists.</title>
        <authorList>
            <consortium name="DOE Joint Genome Institute"/>
            <consortium name="Mycorrhizal Genomics Consortium"/>
            <person name="Kohler A."/>
            <person name="Kuo A."/>
            <person name="Nagy L.G."/>
            <person name="Floudas D."/>
            <person name="Copeland A."/>
            <person name="Barry K.W."/>
            <person name="Cichocki N."/>
            <person name="Veneault-Fourrey C."/>
            <person name="LaButti K."/>
            <person name="Lindquist E.A."/>
            <person name="Lipzen A."/>
            <person name="Lundell T."/>
            <person name="Morin E."/>
            <person name="Murat C."/>
            <person name="Riley R."/>
            <person name="Ohm R."/>
            <person name="Sun H."/>
            <person name="Tunlid A."/>
            <person name="Henrissat B."/>
            <person name="Grigoriev I.V."/>
            <person name="Hibbett D.S."/>
            <person name="Martin F."/>
        </authorList>
    </citation>
    <scope>NUCLEOTIDE SEQUENCE [LARGE SCALE GENOMIC DNA]</scope>
    <source>
        <strain evidence="1 2">FD-317 M1</strain>
    </source>
</reference>
<dbReference type="SUPFAM" id="SSF57850">
    <property type="entry name" value="RING/U-box"/>
    <property type="match status" value="1"/>
</dbReference>
<keyword evidence="2" id="KW-1185">Reference proteome</keyword>
<dbReference type="AlphaFoldDB" id="A0A0D0CM59"/>
<name>A0A0D0CM59_9AGAR</name>
<sequence length="115" mass="13080">MRYESCPGAMPIQGESCREKERQELAAFAEITFTCSICSDVLLDEDLALIGKCSHQLYRQCLRAIHCPTHMISNSISDAYERFKNSFRSKSLLRSLHILSHTKISTKYHPTLSAL</sequence>
<accession>A0A0D0CM59</accession>
<dbReference type="HOGENOM" id="CLU_2109314_0_0_1"/>
<organism evidence="1 2">
    <name type="scientific">Collybiopsis luxurians FD-317 M1</name>
    <dbReference type="NCBI Taxonomy" id="944289"/>
    <lineage>
        <taxon>Eukaryota</taxon>
        <taxon>Fungi</taxon>
        <taxon>Dikarya</taxon>
        <taxon>Basidiomycota</taxon>
        <taxon>Agaricomycotina</taxon>
        <taxon>Agaricomycetes</taxon>
        <taxon>Agaricomycetidae</taxon>
        <taxon>Agaricales</taxon>
        <taxon>Marasmiineae</taxon>
        <taxon>Omphalotaceae</taxon>
        <taxon>Collybiopsis</taxon>
        <taxon>Collybiopsis luxurians</taxon>
    </lineage>
</organism>
<protein>
    <submittedName>
        <fullName evidence="1">Uncharacterized protein</fullName>
    </submittedName>
</protein>
<evidence type="ECO:0000313" key="1">
    <source>
        <dbReference type="EMBL" id="KIK64159.1"/>
    </source>
</evidence>
<dbReference type="OrthoDB" id="1431934at2759"/>